<dbReference type="Pfam" id="PF00106">
    <property type="entry name" value="adh_short"/>
    <property type="match status" value="1"/>
</dbReference>
<gene>
    <name evidence="2" type="ORF">BJY01DRAFT_251750</name>
</gene>
<dbReference type="InterPro" id="IPR002347">
    <property type="entry name" value="SDR_fam"/>
</dbReference>
<proteinExistence type="predicted"/>
<evidence type="ECO:0000313" key="2">
    <source>
        <dbReference type="EMBL" id="KAL2836868.1"/>
    </source>
</evidence>
<dbReference type="Gene3D" id="3.40.50.720">
    <property type="entry name" value="NAD(P)-binding Rossmann-like Domain"/>
    <property type="match status" value="2"/>
</dbReference>
<dbReference type="EMBL" id="JBFXLU010000170">
    <property type="protein sequence ID" value="KAL2836868.1"/>
    <property type="molecule type" value="Genomic_DNA"/>
</dbReference>
<evidence type="ECO:0000313" key="3">
    <source>
        <dbReference type="Proteomes" id="UP001610446"/>
    </source>
</evidence>
<reference evidence="2 3" key="1">
    <citation type="submission" date="2024-07" db="EMBL/GenBank/DDBJ databases">
        <title>Section-level genome sequencing and comparative genomics of Aspergillus sections Usti and Cavernicolus.</title>
        <authorList>
            <consortium name="Lawrence Berkeley National Laboratory"/>
            <person name="Nybo J.L."/>
            <person name="Vesth T.C."/>
            <person name="Theobald S."/>
            <person name="Frisvad J.C."/>
            <person name="Larsen T.O."/>
            <person name="Kjaerboelling I."/>
            <person name="Rothschild-Mancinelli K."/>
            <person name="Lyhne E.K."/>
            <person name="Kogle M.E."/>
            <person name="Barry K."/>
            <person name="Clum A."/>
            <person name="Na H."/>
            <person name="Ledsgaard L."/>
            <person name="Lin J."/>
            <person name="Lipzen A."/>
            <person name="Kuo A."/>
            <person name="Riley R."/>
            <person name="Mondo S."/>
            <person name="Labutti K."/>
            <person name="Haridas S."/>
            <person name="Pangalinan J."/>
            <person name="Salamov A.A."/>
            <person name="Simmons B.A."/>
            <person name="Magnuson J.K."/>
            <person name="Chen J."/>
            <person name="Drula E."/>
            <person name="Henrissat B."/>
            <person name="Wiebenga A."/>
            <person name="Lubbers R.J."/>
            <person name="Gomes A.C."/>
            <person name="Makela M.R."/>
            <person name="Stajich J."/>
            <person name="Grigoriev I.V."/>
            <person name="Mortensen U.H."/>
            <person name="De Vries R.P."/>
            <person name="Baker S.E."/>
            <person name="Andersen M.R."/>
        </authorList>
    </citation>
    <scope>NUCLEOTIDE SEQUENCE [LARGE SCALE GENOMIC DNA]</scope>
    <source>
        <strain evidence="2 3">CBS 123904</strain>
    </source>
</reference>
<dbReference type="InterPro" id="IPR004360">
    <property type="entry name" value="Glyas_Fos-R_dOase_dom"/>
</dbReference>
<protein>
    <recommendedName>
        <fullName evidence="1">Glyoxalase/fosfomycin resistance/dioxygenase domain-containing protein</fullName>
    </recommendedName>
</protein>
<organism evidence="2 3">
    <name type="scientific">Aspergillus pseudoustus</name>
    <dbReference type="NCBI Taxonomy" id="1810923"/>
    <lineage>
        <taxon>Eukaryota</taxon>
        <taxon>Fungi</taxon>
        <taxon>Dikarya</taxon>
        <taxon>Ascomycota</taxon>
        <taxon>Pezizomycotina</taxon>
        <taxon>Eurotiomycetes</taxon>
        <taxon>Eurotiomycetidae</taxon>
        <taxon>Eurotiales</taxon>
        <taxon>Aspergillaceae</taxon>
        <taxon>Aspergillus</taxon>
        <taxon>Aspergillus subgen. Nidulantes</taxon>
    </lineage>
</organism>
<feature type="domain" description="Glyoxalase/fosfomycin resistance/dioxygenase" evidence="1">
    <location>
        <begin position="10"/>
        <end position="40"/>
    </location>
</feature>
<dbReference type="InterPro" id="IPR036291">
    <property type="entry name" value="NAD(P)-bd_dom_sf"/>
</dbReference>
<dbReference type="SUPFAM" id="SSF51735">
    <property type="entry name" value="NAD(P)-binding Rossmann-fold domains"/>
    <property type="match status" value="2"/>
</dbReference>
<dbReference type="SUPFAM" id="SSF54593">
    <property type="entry name" value="Glyoxalase/Bleomycin resistance protein/Dihydroxybiphenyl dioxygenase"/>
    <property type="match status" value="1"/>
</dbReference>
<accession>A0ABR4J9Y2</accession>
<comment type="caution">
    <text evidence="2">The sequence shown here is derived from an EMBL/GenBank/DDBJ whole genome shotgun (WGS) entry which is preliminary data.</text>
</comment>
<dbReference type="Pfam" id="PF00903">
    <property type="entry name" value="Glyoxalase"/>
    <property type="match status" value="1"/>
</dbReference>
<dbReference type="Gene3D" id="3.10.180.10">
    <property type="entry name" value="2,3-Dihydroxybiphenyl 1,2-Dioxygenase, domain 1"/>
    <property type="match status" value="1"/>
</dbReference>
<evidence type="ECO:0000259" key="1">
    <source>
        <dbReference type="Pfam" id="PF00903"/>
    </source>
</evidence>
<dbReference type="InterPro" id="IPR029068">
    <property type="entry name" value="Glyas_Bleomycin-R_OHBP_Dase"/>
</dbReference>
<name>A0ABR4J9Y2_9EURO</name>
<sequence>MSHLTYNRVFNHVAVSVPNAQAAVTWYTHVLGFQLIRNKIHHIARSQSPNDPIFTIYPPFLPEVNMAYMTTGNGVGFEIFEFVDPRSYVPEAQFEYHRGRFCHALSQDSGLTDAELLKVVTEAPENQPPLLEFKKYPIPNLEPVTAQEMEARDILTEFMSRSTESGILMDMCYHQPMTRNLQLAIQYGYEIIQGFTVVAAQFACQWKIWTGEDIPTREVFAMTERIVQERAELYPGIKATGRPIAIFEFNLKDHESIRDTFAAIWKSGVVPDILVNCAGITRRMLVENTPVKELDGVMAIYFRGAYLATLEFSRELLRLERHEIFINFASIAAFIAQTNISA</sequence>
<dbReference type="Proteomes" id="UP001610446">
    <property type="component" value="Unassembled WGS sequence"/>
</dbReference>
<keyword evidence="3" id="KW-1185">Reference proteome</keyword>